<dbReference type="CDD" id="cd00059">
    <property type="entry name" value="FH_FOX"/>
    <property type="match status" value="1"/>
</dbReference>
<name>A0AA88GQN9_NAELO</name>
<feature type="compositionally biased region" description="Low complexity" evidence="7">
    <location>
        <begin position="883"/>
        <end position="902"/>
    </location>
</feature>
<dbReference type="GO" id="GO:0000978">
    <property type="term" value="F:RNA polymerase II cis-regulatory region sequence-specific DNA binding"/>
    <property type="evidence" value="ECO:0007669"/>
    <property type="project" value="TreeGrafter"/>
</dbReference>
<feature type="compositionally biased region" description="Polar residues" evidence="7">
    <location>
        <begin position="495"/>
        <end position="508"/>
    </location>
</feature>
<evidence type="ECO:0000256" key="4">
    <source>
        <dbReference type="ARBA" id="ARBA00023163"/>
    </source>
</evidence>
<feature type="region of interest" description="Disordered" evidence="7">
    <location>
        <begin position="883"/>
        <end position="1041"/>
    </location>
</feature>
<feature type="region of interest" description="Disordered" evidence="7">
    <location>
        <begin position="573"/>
        <end position="687"/>
    </location>
</feature>
<dbReference type="PROSITE" id="PS50039">
    <property type="entry name" value="FORK_HEAD_3"/>
    <property type="match status" value="1"/>
</dbReference>
<dbReference type="GeneID" id="68097200"/>
<evidence type="ECO:0000256" key="5">
    <source>
        <dbReference type="ARBA" id="ARBA00023242"/>
    </source>
</evidence>
<dbReference type="PANTHER" id="PTHR45881">
    <property type="entry name" value="CHECKPOINT SUPPRESSOR 1-LIKE, ISOFORM A-RELATED"/>
    <property type="match status" value="1"/>
</dbReference>
<dbReference type="InterPro" id="IPR036390">
    <property type="entry name" value="WH_DNA-bd_sf"/>
</dbReference>
<feature type="compositionally biased region" description="Basic and acidic residues" evidence="7">
    <location>
        <begin position="602"/>
        <end position="613"/>
    </location>
</feature>
<evidence type="ECO:0000256" key="1">
    <source>
        <dbReference type="ARBA" id="ARBA00004123"/>
    </source>
</evidence>
<feature type="compositionally biased region" description="Basic and acidic residues" evidence="7">
    <location>
        <begin position="621"/>
        <end position="646"/>
    </location>
</feature>
<feature type="compositionally biased region" description="Low complexity" evidence="7">
    <location>
        <begin position="573"/>
        <end position="589"/>
    </location>
</feature>
<feature type="region of interest" description="Disordered" evidence="7">
    <location>
        <begin position="464"/>
        <end position="508"/>
    </location>
</feature>
<dbReference type="SUPFAM" id="SSF46785">
    <property type="entry name" value="Winged helix' DNA-binding domain"/>
    <property type="match status" value="1"/>
</dbReference>
<keyword evidence="5 6" id="KW-0539">Nucleus</keyword>
<gene>
    <name evidence="10" type="ORF">C9374_004745</name>
</gene>
<feature type="compositionally biased region" description="Low complexity" evidence="7">
    <location>
        <begin position="1014"/>
        <end position="1026"/>
    </location>
</feature>
<feature type="region of interest" description="Disordered" evidence="7">
    <location>
        <begin position="178"/>
        <end position="213"/>
    </location>
</feature>
<protein>
    <submittedName>
        <fullName evidence="10">Uncharacterized protein</fullName>
    </submittedName>
</protein>
<comment type="caution">
    <text evidence="10">The sequence shown here is derived from an EMBL/GenBank/DDBJ whole genome shotgun (WGS) entry which is preliminary data.</text>
</comment>
<dbReference type="Pfam" id="PF00498">
    <property type="entry name" value="FHA"/>
    <property type="match status" value="1"/>
</dbReference>
<dbReference type="PROSITE" id="PS00658">
    <property type="entry name" value="FORK_HEAD_2"/>
    <property type="match status" value="1"/>
</dbReference>
<proteinExistence type="predicted"/>
<feature type="domain" description="Fork-head" evidence="9">
    <location>
        <begin position="716"/>
        <end position="789"/>
    </location>
</feature>
<dbReference type="PANTHER" id="PTHR45881:SF1">
    <property type="entry name" value="FORK HEAD PROTEIN HOMOLOG 2"/>
    <property type="match status" value="1"/>
</dbReference>
<evidence type="ECO:0000256" key="3">
    <source>
        <dbReference type="ARBA" id="ARBA00023125"/>
    </source>
</evidence>
<sequence length="1244" mass="135506">MHPYEGYAKLCGQDIEFYIQKLNVTLGRTRVPDPSIVEPKSYADEGMESEISSGMINNNNGSSSTTSNFPPSIETLQRVLWEQDVDIPLGTNKNISRLHARIVFNTFSKQFELHVLSKNGAKVNGVFYPPIPHSQPIPLHNGYDIQLGDCFLTFMLPLKKISRSDMMHMIHIKNKMAHESTSNNLEGDTTSNSGDVNQNNTDVTPNDTRPSDSLMQDEMTSVISKNYLKDIEALEEADGEYGSFFLNDGRKNVFFRNLGNGLAGGGTPLSSEQASTLARSLTSSIGPSLTAAVTQTLSGIYLENNTDLVKNFLMQSNTSSPTYTNMVLDYLYNYDDNDLNESPEAVSMLSRIMMDLDVNVNHYLGSTMNGMDSQCKNTKSVLHLVLNAALATEQQELASLLYKAKQDNDAIVRDGVVTFFANLHSRNHLDAEYSDYLSTTMEDDDHHLEDEMIDEENANMTATTTTTVTSAPPPPLTQSRKKKSKSSKNAEHNDFTASQSIKINNTQQSQITDSLDDFDELLEELVDTTPMLASSQSNIAGTNNITTTYMEKNIVNSQSQGINASVTTTEMAVTTTTTTSAPPAEPVAAIANTEKKKKKKSSKDAGKQDGKKDASKKKKEKSATEHIVEDKNTEKSREERKEEKKEEKKKKKKKSSTAEASTSNMTKDFKMEEFQTSSTTGTTQPQIPLIQQPSSSLLSALAAIPSLPAGPITNKKPDVPYSAMIAHALLKAPNYMLPLKSIYAWISENYPFYDPAETGWKSSVRHNLSTNSKYFRRVSPEEWRAITGEEKKPTPSTRKVGKEKKMSYSVYTLLLDHAEEVLVWNEKQPKKQREPKKASSSTDAIPSAGTTSSTVTATSTPTVLTSPSVMFSNVSSTTPITSSAVTMTSSSSPPSEPPVQASSKKKKSSSKKRSRKKEKDSEPKEEAAAPSSQVVASTSTIDADNLLDFDEIGPSKDFLPPEPEKKKKKKASTPKVADSTSNAGSSSSATTLQNIQQPNQQPISSTAVGGAIAQQPLQQQQPHLSQTPTVLSQPTHGMPVTSQTFGLAQTQHASTSPSMNVGMPRTTTSNLLEMISSHHQLNKPVTTGTSNIGTNPSSASSMGMISLGSNIDQPFMLQQNIPQSSAMGAGNMQSSQQSFLQILMNDELLGGGANISGASSQPQQPVGHMSHPPQHQSNLVPQMQRNALLSQHPLGQTNLPTGQVGGVNMGGSNLMMVNMGAQMEQKSATRCNNHHHNSSNQLHL</sequence>
<feature type="compositionally biased region" description="Basic residues" evidence="7">
    <location>
        <begin position="903"/>
        <end position="916"/>
    </location>
</feature>
<dbReference type="InterPro" id="IPR030456">
    <property type="entry name" value="TF_fork_head_CS_2"/>
</dbReference>
<dbReference type="EMBL" id="PYSW02000022">
    <property type="protein sequence ID" value="KAG2382778.1"/>
    <property type="molecule type" value="Genomic_DNA"/>
</dbReference>
<evidence type="ECO:0000259" key="9">
    <source>
        <dbReference type="PROSITE" id="PS50039"/>
    </source>
</evidence>
<dbReference type="PRINTS" id="PR00053">
    <property type="entry name" value="FORKHEAD"/>
</dbReference>
<dbReference type="InterPro" id="IPR036388">
    <property type="entry name" value="WH-like_DNA-bd_sf"/>
</dbReference>
<dbReference type="Proteomes" id="UP000816034">
    <property type="component" value="Unassembled WGS sequence"/>
</dbReference>
<dbReference type="InterPro" id="IPR001766">
    <property type="entry name" value="Fork_head_dom"/>
</dbReference>
<feature type="compositionally biased region" description="Low complexity" evidence="7">
    <location>
        <begin position="675"/>
        <end position="687"/>
    </location>
</feature>
<feature type="region of interest" description="Disordered" evidence="7">
    <location>
        <begin position="1224"/>
        <end position="1244"/>
    </location>
</feature>
<comment type="subcellular location">
    <subcellularLocation>
        <location evidence="1 6">Nucleus</location>
    </subcellularLocation>
</comment>
<dbReference type="SMART" id="SM00339">
    <property type="entry name" value="FH"/>
    <property type="match status" value="1"/>
</dbReference>
<dbReference type="CDD" id="cd22701">
    <property type="entry name" value="FHA_FKH1-like"/>
    <property type="match status" value="1"/>
</dbReference>
<dbReference type="RefSeq" id="XP_044548457.1">
    <property type="nucleotide sequence ID" value="XM_044694418.1"/>
</dbReference>
<feature type="compositionally biased region" description="Low complexity" evidence="7">
    <location>
        <begin position="846"/>
        <end position="860"/>
    </location>
</feature>
<feature type="compositionally biased region" description="Basic and acidic residues" evidence="7">
    <location>
        <begin position="827"/>
        <end position="837"/>
    </location>
</feature>
<keyword evidence="11" id="KW-1185">Reference proteome</keyword>
<dbReference type="AlphaFoldDB" id="A0AA88GQN9"/>
<evidence type="ECO:0000256" key="2">
    <source>
        <dbReference type="ARBA" id="ARBA00023015"/>
    </source>
</evidence>
<feature type="compositionally biased region" description="Polar residues" evidence="7">
    <location>
        <begin position="1027"/>
        <end position="1041"/>
    </location>
</feature>
<dbReference type="InterPro" id="IPR008984">
    <property type="entry name" value="SMAD_FHA_dom_sf"/>
</dbReference>
<evidence type="ECO:0000259" key="8">
    <source>
        <dbReference type="PROSITE" id="PS50006"/>
    </source>
</evidence>
<feature type="compositionally biased region" description="Low complexity" evidence="7">
    <location>
        <begin position="977"/>
        <end position="1005"/>
    </location>
</feature>
<reference evidence="10 11" key="1">
    <citation type="journal article" date="2018" name="BMC Genomics">
        <title>The genome of Naegleria lovaniensis, the basis for a comparative approach to unravel pathogenicity factors of the human pathogenic amoeba N. fowleri.</title>
        <authorList>
            <person name="Liechti N."/>
            <person name="Schurch N."/>
            <person name="Bruggmann R."/>
            <person name="Wittwer M."/>
        </authorList>
    </citation>
    <scope>NUCLEOTIDE SEQUENCE [LARGE SCALE GENOMIC DNA]</scope>
    <source>
        <strain evidence="10 11">ATCC 30569</strain>
    </source>
</reference>
<feature type="domain" description="FHA" evidence="8">
    <location>
        <begin position="83"/>
        <end position="128"/>
    </location>
</feature>
<dbReference type="InterPro" id="IPR000253">
    <property type="entry name" value="FHA_dom"/>
</dbReference>
<keyword evidence="4" id="KW-0804">Transcription</keyword>
<dbReference type="Gene3D" id="2.60.200.20">
    <property type="match status" value="1"/>
</dbReference>
<dbReference type="Pfam" id="PF00250">
    <property type="entry name" value="Forkhead"/>
    <property type="match status" value="1"/>
</dbReference>
<dbReference type="GO" id="GO:0000981">
    <property type="term" value="F:DNA-binding transcription factor activity, RNA polymerase II-specific"/>
    <property type="evidence" value="ECO:0007669"/>
    <property type="project" value="TreeGrafter"/>
</dbReference>
<dbReference type="SUPFAM" id="SSF49879">
    <property type="entry name" value="SMAD/FHA domain"/>
    <property type="match status" value="1"/>
</dbReference>
<feature type="region of interest" description="Disordered" evidence="7">
    <location>
        <begin position="826"/>
        <end position="860"/>
    </location>
</feature>
<organism evidence="10 11">
    <name type="scientific">Naegleria lovaniensis</name>
    <name type="common">Amoeba</name>
    <dbReference type="NCBI Taxonomy" id="51637"/>
    <lineage>
        <taxon>Eukaryota</taxon>
        <taxon>Discoba</taxon>
        <taxon>Heterolobosea</taxon>
        <taxon>Tetramitia</taxon>
        <taxon>Eutetramitia</taxon>
        <taxon>Vahlkampfiidae</taxon>
        <taxon>Naegleria</taxon>
    </lineage>
</organism>
<dbReference type="Gene3D" id="1.10.10.10">
    <property type="entry name" value="Winged helix-like DNA-binding domain superfamily/Winged helix DNA-binding domain"/>
    <property type="match status" value="1"/>
</dbReference>
<evidence type="ECO:0000313" key="10">
    <source>
        <dbReference type="EMBL" id="KAG2382778.1"/>
    </source>
</evidence>
<feature type="compositionally biased region" description="Polar residues" evidence="7">
    <location>
        <begin position="179"/>
        <end position="213"/>
    </location>
</feature>
<keyword evidence="2" id="KW-0805">Transcription regulation</keyword>
<feature type="region of interest" description="Disordered" evidence="7">
    <location>
        <begin position="1153"/>
        <end position="1177"/>
    </location>
</feature>
<evidence type="ECO:0000256" key="7">
    <source>
        <dbReference type="SAM" id="MobiDB-lite"/>
    </source>
</evidence>
<dbReference type="PROSITE" id="PS50006">
    <property type="entry name" value="FHA_DOMAIN"/>
    <property type="match status" value="1"/>
</dbReference>
<evidence type="ECO:0000256" key="6">
    <source>
        <dbReference type="PROSITE-ProRule" id="PRU00089"/>
    </source>
</evidence>
<keyword evidence="3 6" id="KW-0238">DNA-binding</keyword>
<evidence type="ECO:0000313" key="11">
    <source>
        <dbReference type="Proteomes" id="UP000816034"/>
    </source>
</evidence>
<dbReference type="GO" id="GO:0005634">
    <property type="term" value="C:nucleus"/>
    <property type="evidence" value="ECO:0007669"/>
    <property type="project" value="UniProtKB-SubCell"/>
</dbReference>
<feature type="DNA-binding region" description="Fork-head" evidence="6">
    <location>
        <begin position="716"/>
        <end position="789"/>
    </location>
</feature>
<accession>A0AA88GQN9</accession>
<feature type="compositionally biased region" description="Basic and acidic residues" evidence="7">
    <location>
        <begin position="917"/>
        <end position="927"/>
    </location>
</feature>
<feature type="compositionally biased region" description="Polar residues" evidence="7">
    <location>
        <begin position="933"/>
        <end position="942"/>
    </location>
</feature>